<proteinExistence type="predicted"/>
<organism evidence="2">
    <name type="scientific">Ignavibacterium album</name>
    <dbReference type="NCBI Taxonomy" id="591197"/>
    <lineage>
        <taxon>Bacteria</taxon>
        <taxon>Pseudomonadati</taxon>
        <taxon>Ignavibacteriota</taxon>
        <taxon>Ignavibacteria</taxon>
        <taxon>Ignavibacteriales</taxon>
        <taxon>Ignavibacteriaceae</taxon>
        <taxon>Ignavibacterium</taxon>
    </lineage>
</organism>
<reference evidence="2" key="1">
    <citation type="journal article" date="2020" name="mSystems">
        <title>Genome- and Community-Level Interaction Insights into Carbon Utilization and Element Cycling Functions of Hydrothermarchaeota in Hydrothermal Sediment.</title>
        <authorList>
            <person name="Zhou Z."/>
            <person name="Liu Y."/>
            <person name="Xu W."/>
            <person name="Pan J."/>
            <person name="Luo Z.H."/>
            <person name="Li M."/>
        </authorList>
    </citation>
    <scope>NUCLEOTIDE SEQUENCE [LARGE SCALE GENOMIC DNA]</scope>
    <source>
        <strain evidence="2">SpSt-500</strain>
    </source>
</reference>
<dbReference type="Gene3D" id="3.20.20.210">
    <property type="match status" value="1"/>
</dbReference>
<sequence>MIIPNPDIESLIITLRNGKTSRVPIAELGVHPLIKEKLIGKKIISVKDEIEFWYKAGYDYVKLQPVVDFNPAKIKTEINLTYNDDGTVFRKWASESSGVITSLKEFEQYVFPEITEIDYKKFEEASKNLPDGMGVIGQYGDIFTMTWEMMGFENFSLALFEDETIIQLINDKVGEIVLRMFRNMSEIDYVKALWYSDDIAYTNGLMVSPDTLEKYFFPWLEKIGEIARQTNKPLIYHSDGILFDVMERLIECGINALHPIEPKAMDIVEVKKRFGDRISLIGNIDVDLLARGTKDEIRKNVLFNIENVGFKGGYCVGSGNSIPEYVNLDNYITMIETAKSFSY</sequence>
<feature type="domain" description="Uroporphyrinogen decarboxylase (URO-D)" evidence="1">
    <location>
        <begin position="119"/>
        <end position="340"/>
    </location>
</feature>
<dbReference type="GO" id="GO:0006779">
    <property type="term" value="P:porphyrin-containing compound biosynthetic process"/>
    <property type="evidence" value="ECO:0007669"/>
    <property type="project" value="InterPro"/>
</dbReference>
<dbReference type="InterPro" id="IPR052024">
    <property type="entry name" value="Methanogen_methyltrans"/>
</dbReference>
<protein>
    <submittedName>
        <fullName evidence="2">Nucleoside 2-deoxyribosyltransferase</fullName>
    </submittedName>
</protein>
<dbReference type="PANTHER" id="PTHR47099:SF1">
    <property type="entry name" value="METHYLCOBAMIDE:COM METHYLTRANSFERASE MTBA"/>
    <property type="match status" value="1"/>
</dbReference>
<dbReference type="InterPro" id="IPR000257">
    <property type="entry name" value="Uroporphyrinogen_deCOase"/>
</dbReference>
<dbReference type="GO" id="GO:0004853">
    <property type="term" value="F:uroporphyrinogen decarboxylase activity"/>
    <property type="evidence" value="ECO:0007669"/>
    <property type="project" value="InterPro"/>
</dbReference>
<comment type="caution">
    <text evidence="2">The sequence shown here is derived from an EMBL/GenBank/DDBJ whole genome shotgun (WGS) entry which is preliminary data.</text>
</comment>
<dbReference type="SUPFAM" id="SSF51726">
    <property type="entry name" value="UROD/MetE-like"/>
    <property type="match status" value="1"/>
</dbReference>
<dbReference type="PANTHER" id="PTHR47099">
    <property type="entry name" value="METHYLCOBAMIDE:COM METHYLTRANSFERASE MTBA"/>
    <property type="match status" value="1"/>
</dbReference>
<dbReference type="AlphaFoldDB" id="A0A832DFU5"/>
<dbReference type="Pfam" id="PF01208">
    <property type="entry name" value="URO-D"/>
    <property type="match status" value="1"/>
</dbReference>
<dbReference type="EMBL" id="DSVI01000004">
    <property type="protein sequence ID" value="HGT47190.1"/>
    <property type="molecule type" value="Genomic_DNA"/>
</dbReference>
<dbReference type="InterPro" id="IPR038071">
    <property type="entry name" value="UROD/MetE-like_sf"/>
</dbReference>
<evidence type="ECO:0000313" key="2">
    <source>
        <dbReference type="EMBL" id="HGT47190.1"/>
    </source>
</evidence>
<dbReference type="GO" id="GO:0016740">
    <property type="term" value="F:transferase activity"/>
    <property type="evidence" value="ECO:0007669"/>
    <property type="project" value="UniProtKB-KW"/>
</dbReference>
<evidence type="ECO:0000259" key="1">
    <source>
        <dbReference type="Pfam" id="PF01208"/>
    </source>
</evidence>
<keyword evidence="2" id="KW-0808">Transferase</keyword>
<gene>
    <name evidence="2" type="ORF">ENS56_04085</name>
</gene>
<accession>A0A832DFU5</accession>
<name>A0A832DFU5_9BACT</name>